<evidence type="ECO:0000313" key="1">
    <source>
        <dbReference type="EMBL" id="TYJ17141.1"/>
    </source>
</evidence>
<keyword evidence="2" id="KW-1185">Reference proteome</keyword>
<protein>
    <submittedName>
        <fullName evidence="1">Uncharacterized protein</fullName>
    </submittedName>
</protein>
<reference evidence="1 2" key="1">
    <citation type="submission" date="2019-07" db="EMBL/GenBank/DDBJ databases">
        <title>WGS assembly of Gossypium mustelinum.</title>
        <authorList>
            <person name="Chen Z.J."/>
            <person name="Sreedasyam A."/>
            <person name="Ando A."/>
            <person name="Song Q."/>
            <person name="De L."/>
            <person name="Hulse-Kemp A."/>
            <person name="Ding M."/>
            <person name="Ye W."/>
            <person name="Kirkbride R."/>
            <person name="Jenkins J."/>
            <person name="Plott C."/>
            <person name="Lovell J."/>
            <person name="Lin Y.-M."/>
            <person name="Vaughn R."/>
            <person name="Liu B."/>
            <person name="Li W."/>
            <person name="Simpson S."/>
            <person name="Scheffler B."/>
            <person name="Saski C."/>
            <person name="Grover C."/>
            <person name="Hu G."/>
            <person name="Conover J."/>
            <person name="Carlson J."/>
            <person name="Shu S."/>
            <person name="Boston L."/>
            <person name="Williams M."/>
            <person name="Peterson D."/>
            <person name="Mcgee K."/>
            <person name="Jones D."/>
            <person name="Wendel J."/>
            <person name="Stelly D."/>
            <person name="Grimwood J."/>
            <person name="Schmutz J."/>
        </authorList>
    </citation>
    <scope>NUCLEOTIDE SEQUENCE [LARGE SCALE GENOMIC DNA]</scope>
    <source>
        <strain evidence="1">1408120.09</strain>
    </source>
</reference>
<dbReference type="AlphaFoldDB" id="A0A5D2XW16"/>
<gene>
    <name evidence="1" type="ORF">E1A91_A09G031100v1</name>
</gene>
<proteinExistence type="predicted"/>
<name>A0A5D2XW16_GOSMU</name>
<dbReference type="EMBL" id="CM017644">
    <property type="protein sequence ID" value="TYJ17141.1"/>
    <property type="molecule type" value="Genomic_DNA"/>
</dbReference>
<dbReference type="Proteomes" id="UP000323597">
    <property type="component" value="Chromosome A09"/>
</dbReference>
<sequence>MQPPQAMISPLRITNNQTRSRSRSSLVESRIKINCHPRASFHLLMSSINVD</sequence>
<accession>A0A5D2XW16</accession>
<evidence type="ECO:0000313" key="2">
    <source>
        <dbReference type="Proteomes" id="UP000323597"/>
    </source>
</evidence>
<organism evidence="1 2">
    <name type="scientific">Gossypium mustelinum</name>
    <name type="common">Cotton</name>
    <name type="synonym">Gossypium caicoense</name>
    <dbReference type="NCBI Taxonomy" id="34275"/>
    <lineage>
        <taxon>Eukaryota</taxon>
        <taxon>Viridiplantae</taxon>
        <taxon>Streptophyta</taxon>
        <taxon>Embryophyta</taxon>
        <taxon>Tracheophyta</taxon>
        <taxon>Spermatophyta</taxon>
        <taxon>Magnoliopsida</taxon>
        <taxon>eudicotyledons</taxon>
        <taxon>Gunneridae</taxon>
        <taxon>Pentapetalae</taxon>
        <taxon>rosids</taxon>
        <taxon>malvids</taxon>
        <taxon>Malvales</taxon>
        <taxon>Malvaceae</taxon>
        <taxon>Malvoideae</taxon>
        <taxon>Gossypium</taxon>
    </lineage>
</organism>